<evidence type="ECO:0000313" key="2">
    <source>
        <dbReference type="Proteomes" id="UP001529510"/>
    </source>
</evidence>
<dbReference type="AlphaFoldDB" id="A0ABD0RXM1"/>
<sequence length="54" mass="5548">GSIVVDSDIEFEATNGTSPNLTEVKNALVEAVSRGLVKISVNASTISVSDPTTN</sequence>
<dbReference type="Proteomes" id="UP001529510">
    <property type="component" value="Unassembled WGS sequence"/>
</dbReference>
<feature type="non-terminal residue" evidence="1">
    <location>
        <position position="1"/>
    </location>
</feature>
<comment type="caution">
    <text evidence="1">The sequence shown here is derived from an EMBL/GenBank/DDBJ whole genome shotgun (WGS) entry which is preliminary data.</text>
</comment>
<dbReference type="EMBL" id="JAMKFB020000001">
    <property type="protein sequence ID" value="KAL0203244.1"/>
    <property type="molecule type" value="Genomic_DNA"/>
</dbReference>
<organism evidence="1 2">
    <name type="scientific">Cirrhinus mrigala</name>
    <name type="common">Mrigala</name>
    <dbReference type="NCBI Taxonomy" id="683832"/>
    <lineage>
        <taxon>Eukaryota</taxon>
        <taxon>Metazoa</taxon>
        <taxon>Chordata</taxon>
        <taxon>Craniata</taxon>
        <taxon>Vertebrata</taxon>
        <taxon>Euteleostomi</taxon>
        <taxon>Actinopterygii</taxon>
        <taxon>Neopterygii</taxon>
        <taxon>Teleostei</taxon>
        <taxon>Ostariophysi</taxon>
        <taxon>Cypriniformes</taxon>
        <taxon>Cyprinidae</taxon>
        <taxon>Labeoninae</taxon>
        <taxon>Labeonini</taxon>
        <taxon>Cirrhinus</taxon>
    </lineage>
</organism>
<evidence type="ECO:0000313" key="1">
    <source>
        <dbReference type="EMBL" id="KAL0203244.1"/>
    </source>
</evidence>
<gene>
    <name evidence="1" type="ORF">M9458_001262</name>
</gene>
<protein>
    <submittedName>
        <fullName evidence="1">Uncharacterized protein</fullName>
    </submittedName>
</protein>
<keyword evidence="2" id="KW-1185">Reference proteome</keyword>
<accession>A0ABD0RXM1</accession>
<name>A0ABD0RXM1_CIRMR</name>
<reference evidence="1 2" key="1">
    <citation type="submission" date="2024-05" db="EMBL/GenBank/DDBJ databases">
        <title>Genome sequencing and assembly of Indian major carp, Cirrhinus mrigala (Hamilton, 1822).</title>
        <authorList>
            <person name="Mohindra V."/>
            <person name="Chowdhury L.M."/>
            <person name="Lal K."/>
            <person name="Jena J.K."/>
        </authorList>
    </citation>
    <scope>NUCLEOTIDE SEQUENCE [LARGE SCALE GENOMIC DNA]</scope>
    <source>
        <strain evidence="1">CM1030</strain>
        <tissue evidence="1">Blood</tissue>
    </source>
</reference>
<feature type="non-terminal residue" evidence="1">
    <location>
        <position position="54"/>
    </location>
</feature>
<proteinExistence type="predicted"/>